<dbReference type="EMBL" id="AZFI01000082">
    <property type="protein sequence ID" value="KRM26855.1"/>
    <property type="molecule type" value="Genomic_DNA"/>
</dbReference>
<evidence type="ECO:0000313" key="2">
    <source>
        <dbReference type="EMBL" id="KRM26855.1"/>
    </source>
</evidence>
<feature type="domain" description="Transposase DDE" evidence="1">
    <location>
        <begin position="5"/>
        <end position="100"/>
    </location>
</feature>
<evidence type="ECO:0000313" key="3">
    <source>
        <dbReference type="Proteomes" id="UP000051217"/>
    </source>
</evidence>
<keyword evidence="3" id="KW-1185">Reference proteome</keyword>
<dbReference type="Proteomes" id="UP000051217">
    <property type="component" value="Unassembled WGS sequence"/>
</dbReference>
<organism evidence="2 3">
    <name type="scientific">Ligilactobacillus acidipiscis DSM 15836</name>
    <dbReference type="NCBI Taxonomy" id="1423716"/>
    <lineage>
        <taxon>Bacteria</taxon>
        <taxon>Bacillati</taxon>
        <taxon>Bacillota</taxon>
        <taxon>Bacilli</taxon>
        <taxon>Lactobacillales</taxon>
        <taxon>Lactobacillaceae</taxon>
        <taxon>Ligilactobacillus</taxon>
    </lineage>
</organism>
<proteinExistence type="predicted"/>
<dbReference type="Pfam" id="PF13701">
    <property type="entry name" value="DDE_Tnp_1_4"/>
    <property type="match status" value="1"/>
</dbReference>
<reference evidence="2 3" key="1">
    <citation type="journal article" date="2015" name="Genome Announc.">
        <title>Expanding the biotechnology potential of lactobacilli through comparative genomics of 213 strains and associated genera.</title>
        <authorList>
            <person name="Sun Z."/>
            <person name="Harris H.M."/>
            <person name="McCann A."/>
            <person name="Guo C."/>
            <person name="Argimon S."/>
            <person name="Zhang W."/>
            <person name="Yang X."/>
            <person name="Jeffery I.B."/>
            <person name="Cooney J.C."/>
            <person name="Kagawa T.F."/>
            <person name="Liu W."/>
            <person name="Song Y."/>
            <person name="Salvetti E."/>
            <person name="Wrobel A."/>
            <person name="Rasinkangas P."/>
            <person name="Parkhill J."/>
            <person name="Rea M.C."/>
            <person name="O'Sullivan O."/>
            <person name="Ritari J."/>
            <person name="Douillard F.P."/>
            <person name="Paul Ross R."/>
            <person name="Yang R."/>
            <person name="Briner A.E."/>
            <person name="Felis G.E."/>
            <person name="de Vos W.M."/>
            <person name="Barrangou R."/>
            <person name="Klaenhammer T.R."/>
            <person name="Caufield P.W."/>
            <person name="Cui Y."/>
            <person name="Zhang H."/>
            <person name="O'Toole P.W."/>
        </authorList>
    </citation>
    <scope>NUCLEOTIDE SEQUENCE [LARGE SCALE GENOMIC DNA]</scope>
    <source>
        <strain evidence="2 3">DSM 15836</strain>
    </source>
</reference>
<gene>
    <name evidence="2" type="ORF">FC65_GL002123</name>
</gene>
<protein>
    <recommendedName>
        <fullName evidence="1">Transposase DDE domain-containing protein</fullName>
    </recommendedName>
</protein>
<dbReference type="RefSeq" id="WP_056972014.1">
    <property type="nucleotide sequence ID" value="NZ_AZFI01000082.1"/>
</dbReference>
<evidence type="ECO:0000259" key="1">
    <source>
        <dbReference type="Pfam" id="PF13701"/>
    </source>
</evidence>
<comment type="caution">
    <text evidence="2">The sequence shown here is derived from an EMBL/GenBank/DDBJ whole genome shotgun (WGS) entry which is preliminary data.</text>
</comment>
<accession>A0ABR5PLM2</accession>
<name>A0ABR5PLM2_9LACO</name>
<dbReference type="InterPro" id="IPR025668">
    <property type="entry name" value="Tnp_DDE_dom"/>
</dbReference>
<sequence>MGQLNQHQLILDLGSTHADTYGDQEKSAYNGPIRLTVIMHTLLDCLLNTQLRSGNRYTSQSATKFLLWILQVYNHPWFDILVRENSSFSAPEIYHACDKKMLSL</sequence>